<protein>
    <submittedName>
        <fullName evidence="2">Positive regulator of CheA protein activity (CheW)</fullName>
    </submittedName>
</protein>
<dbReference type="PROSITE" id="PS50851">
    <property type="entry name" value="CHEW"/>
    <property type="match status" value="1"/>
</dbReference>
<dbReference type="GO" id="GO:0006935">
    <property type="term" value="P:chemotaxis"/>
    <property type="evidence" value="ECO:0007669"/>
    <property type="project" value="InterPro"/>
</dbReference>
<organism evidence="2 3">
    <name type="scientific">Sporomusa ovata</name>
    <dbReference type="NCBI Taxonomy" id="2378"/>
    <lineage>
        <taxon>Bacteria</taxon>
        <taxon>Bacillati</taxon>
        <taxon>Bacillota</taxon>
        <taxon>Negativicutes</taxon>
        <taxon>Selenomonadales</taxon>
        <taxon>Sporomusaceae</taxon>
        <taxon>Sporomusa</taxon>
    </lineage>
</organism>
<dbReference type="GO" id="GO:0007165">
    <property type="term" value="P:signal transduction"/>
    <property type="evidence" value="ECO:0007669"/>
    <property type="project" value="InterPro"/>
</dbReference>
<dbReference type="InterPro" id="IPR002545">
    <property type="entry name" value="CheW-lke_dom"/>
</dbReference>
<proteinExistence type="predicted"/>
<dbReference type="InterPro" id="IPR039315">
    <property type="entry name" value="CheW"/>
</dbReference>
<evidence type="ECO:0000259" key="1">
    <source>
        <dbReference type="PROSITE" id="PS50851"/>
    </source>
</evidence>
<sequence>MAEKPLKSDTILSQIDAHNLTEKIIEIDEPNISFFIFQLGNYLFAFCGSQAREILPYTGLTWIPGATALIPGVINLRGDVAAVLDLKQILGMNETSNETTGAFIVMIRSGDGRNGILVDTIVDVVEIPNSETKQVLSTLDERFKRFAISQFEYRHNLVTVLDAALLIEKVNS</sequence>
<evidence type="ECO:0000313" key="2">
    <source>
        <dbReference type="EMBL" id="CQR70727.1"/>
    </source>
</evidence>
<dbReference type="RefSeq" id="WP_021169449.1">
    <property type="nucleotide sequence ID" value="NZ_CTRP01000003.1"/>
</dbReference>
<dbReference type="GO" id="GO:0005829">
    <property type="term" value="C:cytosol"/>
    <property type="evidence" value="ECO:0007669"/>
    <property type="project" value="TreeGrafter"/>
</dbReference>
<dbReference type="Gene3D" id="2.30.30.40">
    <property type="entry name" value="SH3 Domains"/>
    <property type="match status" value="1"/>
</dbReference>
<dbReference type="InterPro" id="IPR036061">
    <property type="entry name" value="CheW-like_dom_sf"/>
</dbReference>
<dbReference type="EMBL" id="CTRP01000003">
    <property type="protein sequence ID" value="CQR70727.1"/>
    <property type="molecule type" value="Genomic_DNA"/>
</dbReference>
<dbReference type="SUPFAM" id="SSF50341">
    <property type="entry name" value="CheW-like"/>
    <property type="match status" value="1"/>
</dbReference>
<dbReference type="AlphaFoldDB" id="A0A0U1KTK8"/>
<evidence type="ECO:0000313" key="3">
    <source>
        <dbReference type="Proteomes" id="UP000049855"/>
    </source>
</evidence>
<gene>
    <name evidence="2" type="ORF">SpAn4DRAFT_1705</name>
</gene>
<dbReference type="PANTHER" id="PTHR22617:SF23">
    <property type="entry name" value="CHEMOTAXIS PROTEIN CHEW"/>
    <property type="match status" value="1"/>
</dbReference>
<keyword evidence="3" id="KW-1185">Reference proteome</keyword>
<feature type="domain" description="CheW-like" evidence="1">
    <location>
        <begin position="31"/>
        <end position="172"/>
    </location>
</feature>
<accession>A0A0U1KTK8</accession>
<dbReference type="Proteomes" id="UP000049855">
    <property type="component" value="Unassembled WGS sequence"/>
</dbReference>
<reference evidence="3" key="1">
    <citation type="submission" date="2015-03" db="EMBL/GenBank/DDBJ databases">
        <authorList>
            <person name="Nijsse Bart"/>
        </authorList>
    </citation>
    <scope>NUCLEOTIDE SEQUENCE [LARGE SCALE GENOMIC DNA]</scope>
</reference>
<dbReference type="PANTHER" id="PTHR22617">
    <property type="entry name" value="CHEMOTAXIS SENSOR HISTIDINE KINASE-RELATED"/>
    <property type="match status" value="1"/>
</dbReference>
<dbReference type="SMART" id="SM00260">
    <property type="entry name" value="CheW"/>
    <property type="match status" value="1"/>
</dbReference>
<dbReference type="Gene3D" id="2.40.50.180">
    <property type="entry name" value="CheA-289, Domain 4"/>
    <property type="match status" value="1"/>
</dbReference>
<dbReference type="Pfam" id="PF01584">
    <property type="entry name" value="CheW"/>
    <property type="match status" value="1"/>
</dbReference>
<name>A0A0U1KTK8_9FIRM</name>